<protein>
    <submittedName>
        <fullName evidence="6">Cytidine deaminase</fullName>
    </submittedName>
</protein>
<dbReference type="Proteomes" id="UP000230973">
    <property type="component" value="Unassembled WGS sequence"/>
</dbReference>
<dbReference type="PANTHER" id="PTHR11644:SF2">
    <property type="entry name" value="CYTIDINE DEAMINASE"/>
    <property type="match status" value="1"/>
</dbReference>
<evidence type="ECO:0000256" key="4">
    <source>
        <dbReference type="ARBA" id="ARBA00022833"/>
    </source>
</evidence>
<dbReference type="InterPro" id="IPR016193">
    <property type="entry name" value="Cytidine_deaminase-like"/>
</dbReference>
<keyword evidence="2" id="KW-0479">Metal-binding</keyword>
<dbReference type="PANTHER" id="PTHR11644">
    <property type="entry name" value="CYTIDINE DEAMINASE"/>
    <property type="match status" value="1"/>
</dbReference>
<dbReference type="GO" id="GO:0055086">
    <property type="term" value="P:nucleobase-containing small molecule metabolic process"/>
    <property type="evidence" value="ECO:0007669"/>
    <property type="project" value="UniProtKB-ARBA"/>
</dbReference>
<comment type="caution">
    <text evidence="6">The sequence shown here is derived from an EMBL/GenBank/DDBJ whole genome shotgun (WGS) entry which is preliminary data.</text>
</comment>
<dbReference type="GO" id="GO:0008270">
    <property type="term" value="F:zinc ion binding"/>
    <property type="evidence" value="ECO:0007669"/>
    <property type="project" value="InterPro"/>
</dbReference>
<evidence type="ECO:0000259" key="5">
    <source>
        <dbReference type="PROSITE" id="PS51747"/>
    </source>
</evidence>
<dbReference type="InterPro" id="IPR050202">
    <property type="entry name" value="Cyt/Deoxycyt_deaminase"/>
</dbReference>
<keyword evidence="3" id="KW-0378">Hydrolase</keyword>
<evidence type="ECO:0000313" key="7">
    <source>
        <dbReference type="Proteomes" id="UP000230973"/>
    </source>
</evidence>
<dbReference type="PROSITE" id="PS00903">
    <property type="entry name" value="CYT_DCMP_DEAMINASES_1"/>
    <property type="match status" value="1"/>
</dbReference>
<dbReference type="InterPro" id="IPR002125">
    <property type="entry name" value="CMP_dCMP_dom"/>
</dbReference>
<dbReference type="EMBL" id="PFLC01000010">
    <property type="protein sequence ID" value="PIY63300.1"/>
    <property type="molecule type" value="Genomic_DNA"/>
</dbReference>
<dbReference type="PROSITE" id="PS51747">
    <property type="entry name" value="CYT_DCMP_DEAMINASES_2"/>
    <property type="match status" value="1"/>
</dbReference>
<evidence type="ECO:0000256" key="2">
    <source>
        <dbReference type="ARBA" id="ARBA00022723"/>
    </source>
</evidence>
<evidence type="ECO:0000256" key="1">
    <source>
        <dbReference type="ARBA" id="ARBA00006576"/>
    </source>
</evidence>
<dbReference type="GO" id="GO:0042802">
    <property type="term" value="F:identical protein binding"/>
    <property type="evidence" value="ECO:0007669"/>
    <property type="project" value="UniProtKB-ARBA"/>
</dbReference>
<dbReference type="Pfam" id="PF00383">
    <property type="entry name" value="dCMP_cyt_deam_1"/>
    <property type="match status" value="1"/>
</dbReference>
<dbReference type="Gene3D" id="3.40.140.10">
    <property type="entry name" value="Cytidine Deaminase, domain 2"/>
    <property type="match status" value="1"/>
</dbReference>
<evidence type="ECO:0000256" key="3">
    <source>
        <dbReference type="ARBA" id="ARBA00022801"/>
    </source>
</evidence>
<dbReference type="SUPFAM" id="SSF53927">
    <property type="entry name" value="Cytidine deaminase-like"/>
    <property type="match status" value="1"/>
</dbReference>
<feature type="domain" description="CMP/dCMP-type deaminase" evidence="5">
    <location>
        <begin position="8"/>
        <end position="130"/>
    </location>
</feature>
<dbReference type="CDD" id="cd01283">
    <property type="entry name" value="cytidine_deaminase"/>
    <property type="match status" value="1"/>
</dbReference>
<accession>A0A2M7QBQ9</accession>
<dbReference type="InterPro" id="IPR016192">
    <property type="entry name" value="APOBEC/CMP_deaminase_Zn-bd"/>
</dbReference>
<reference evidence="7" key="1">
    <citation type="submission" date="2017-09" db="EMBL/GenBank/DDBJ databases">
        <title>Depth-based differentiation of microbial function through sediment-hosted aquifers and enrichment of novel symbionts in the deep terrestrial subsurface.</title>
        <authorList>
            <person name="Probst A.J."/>
            <person name="Ladd B."/>
            <person name="Jarett J.K."/>
            <person name="Geller-Mcgrath D.E."/>
            <person name="Sieber C.M.K."/>
            <person name="Emerson J.B."/>
            <person name="Anantharaman K."/>
            <person name="Thomas B.C."/>
            <person name="Malmstrom R."/>
            <person name="Stieglmeier M."/>
            <person name="Klingl A."/>
            <person name="Woyke T."/>
            <person name="Ryan C.M."/>
            <person name="Banfield J.F."/>
        </authorList>
    </citation>
    <scope>NUCLEOTIDE SEQUENCE [LARGE SCALE GENOMIC DNA]</scope>
</reference>
<evidence type="ECO:0000313" key="6">
    <source>
        <dbReference type="EMBL" id="PIY63300.1"/>
    </source>
</evidence>
<dbReference type="GO" id="GO:0004126">
    <property type="term" value="F:cytidine deaminase activity"/>
    <property type="evidence" value="ECO:0007669"/>
    <property type="project" value="TreeGrafter"/>
</dbReference>
<sequence>MEYHSIMEEDQKLVDAATIVIQKNFLLGKHHVGSAVRAKSGKVYAGVHLESLTVDVCAEHVAMGMSVSNGEREFDSVVAVRLRDVSKPTVISPCQICQELINFYGSDIWVILEVDGELKKCRIKDLMILV</sequence>
<dbReference type="GO" id="GO:0005829">
    <property type="term" value="C:cytosol"/>
    <property type="evidence" value="ECO:0007669"/>
    <property type="project" value="TreeGrafter"/>
</dbReference>
<organism evidence="6 7">
    <name type="scientific">Candidatus Uhrbacteria bacterium CG_4_10_14_0_8_um_filter_58_22</name>
    <dbReference type="NCBI Taxonomy" id="1975029"/>
    <lineage>
        <taxon>Bacteria</taxon>
        <taxon>Candidatus Uhriibacteriota</taxon>
    </lineage>
</organism>
<comment type="similarity">
    <text evidence="1">Belongs to the cytidine and deoxycytidylate deaminase family.</text>
</comment>
<dbReference type="AlphaFoldDB" id="A0A2M7QBQ9"/>
<name>A0A2M7QBQ9_9BACT</name>
<dbReference type="GO" id="GO:0072527">
    <property type="term" value="P:pyrimidine-containing compound metabolic process"/>
    <property type="evidence" value="ECO:0007669"/>
    <property type="project" value="UniProtKB-ARBA"/>
</dbReference>
<gene>
    <name evidence="6" type="ORF">COY93_00670</name>
</gene>
<keyword evidence="4" id="KW-0862">Zinc</keyword>
<proteinExistence type="inferred from homology"/>